<gene>
    <name evidence="1" type="ORF">DUE52_07480</name>
</gene>
<evidence type="ECO:0000313" key="1">
    <source>
        <dbReference type="EMBL" id="RCR70197.1"/>
    </source>
</evidence>
<dbReference type="AlphaFoldDB" id="A0A368JRA7"/>
<protein>
    <recommendedName>
        <fullName evidence="3">HTH domain-containing protein</fullName>
    </recommendedName>
</protein>
<dbReference type="Proteomes" id="UP000253383">
    <property type="component" value="Unassembled WGS sequence"/>
</dbReference>
<reference evidence="1 2" key="1">
    <citation type="submission" date="2018-07" db="EMBL/GenBank/DDBJ databases">
        <title>Genome analysis of Larkinella rosea.</title>
        <authorList>
            <person name="Zhou Z."/>
            <person name="Wang G."/>
        </authorList>
    </citation>
    <scope>NUCLEOTIDE SEQUENCE [LARGE SCALE GENOMIC DNA]</scope>
    <source>
        <strain evidence="2">zzj9</strain>
    </source>
</reference>
<dbReference type="OrthoDB" id="1163801at2"/>
<evidence type="ECO:0000313" key="2">
    <source>
        <dbReference type="Proteomes" id="UP000253383"/>
    </source>
</evidence>
<accession>A0A368JRA7</accession>
<evidence type="ECO:0008006" key="3">
    <source>
        <dbReference type="Google" id="ProtNLM"/>
    </source>
</evidence>
<sequence>MLQKLCNRYESLNCLVRKRATGSPKELAQKLGISERAWYKLRDELVNELGVPLAYCPVRRTYYYAEEGELVFRFRRKLEDEQMEGLSGGFGAHTAVAHGSFESLIRLWV</sequence>
<comment type="caution">
    <text evidence="1">The sequence shown here is derived from an EMBL/GenBank/DDBJ whole genome shotgun (WGS) entry which is preliminary data.</text>
</comment>
<organism evidence="1 2">
    <name type="scientific">Larkinella punicea</name>
    <dbReference type="NCBI Taxonomy" id="2315727"/>
    <lineage>
        <taxon>Bacteria</taxon>
        <taxon>Pseudomonadati</taxon>
        <taxon>Bacteroidota</taxon>
        <taxon>Cytophagia</taxon>
        <taxon>Cytophagales</taxon>
        <taxon>Spirosomataceae</taxon>
        <taxon>Larkinella</taxon>
    </lineage>
</organism>
<dbReference type="EMBL" id="QOWE01000005">
    <property type="protein sequence ID" value="RCR70197.1"/>
    <property type="molecule type" value="Genomic_DNA"/>
</dbReference>
<keyword evidence="2" id="KW-1185">Reference proteome</keyword>
<dbReference type="RefSeq" id="WP_114405363.1">
    <property type="nucleotide sequence ID" value="NZ_QOWE01000005.1"/>
</dbReference>
<name>A0A368JRA7_9BACT</name>
<proteinExistence type="predicted"/>